<reference evidence="3" key="1">
    <citation type="submission" date="2017-01" db="EMBL/GenBank/DDBJ databases">
        <authorList>
            <person name="Brunel B."/>
        </authorList>
    </citation>
    <scope>NUCLEOTIDE SEQUENCE [LARGE SCALE GENOMIC DNA]</scope>
</reference>
<dbReference type="EMBL" id="FTPD01000045">
    <property type="protein sequence ID" value="SIT58193.1"/>
    <property type="molecule type" value="Genomic_DNA"/>
</dbReference>
<dbReference type="InterPro" id="IPR009337">
    <property type="entry name" value="DUF995"/>
</dbReference>
<accession>A0A1R3VG14</accession>
<evidence type="ECO:0000313" key="3">
    <source>
        <dbReference type="Proteomes" id="UP000188388"/>
    </source>
</evidence>
<keyword evidence="1" id="KW-0732">Signal</keyword>
<protein>
    <recommendedName>
        <fullName evidence="4">DUF995 domain-containing protein</fullName>
    </recommendedName>
</protein>
<keyword evidence="3" id="KW-1185">Reference proteome</keyword>
<dbReference type="STRING" id="1631249.BQ8794_50295"/>
<evidence type="ECO:0000313" key="2">
    <source>
        <dbReference type="EMBL" id="SIT58193.1"/>
    </source>
</evidence>
<dbReference type="Proteomes" id="UP000188388">
    <property type="component" value="Unassembled WGS sequence"/>
</dbReference>
<evidence type="ECO:0008006" key="4">
    <source>
        <dbReference type="Google" id="ProtNLM"/>
    </source>
</evidence>
<dbReference type="AlphaFoldDB" id="A0A1R3VG14"/>
<gene>
    <name evidence="2" type="ORF">BQ8794_50295</name>
</gene>
<name>A0A1R3VG14_9HYPH</name>
<feature type="chain" id="PRO_5012593782" description="DUF995 domain-containing protein" evidence="1">
    <location>
        <begin position="25"/>
        <end position="187"/>
    </location>
</feature>
<organism evidence="2 3">
    <name type="scientific">Mesorhizobium prunaredense</name>
    <dbReference type="NCBI Taxonomy" id="1631249"/>
    <lineage>
        <taxon>Bacteria</taxon>
        <taxon>Pseudomonadati</taxon>
        <taxon>Pseudomonadota</taxon>
        <taxon>Alphaproteobacteria</taxon>
        <taxon>Hyphomicrobiales</taxon>
        <taxon>Phyllobacteriaceae</taxon>
        <taxon>Mesorhizobium</taxon>
    </lineage>
</organism>
<dbReference type="RefSeq" id="WP_077381291.1">
    <property type="nucleotide sequence ID" value="NZ_FTPD01000045.1"/>
</dbReference>
<sequence length="187" mass="20719">MFSIRSIISSAVLFVFLLAGNAYAAPKQPAGDAIEKRAAAATPMKASAVEKLYAGRTWKWQNGGGFYSAETTARGLFSANRKPFAAWSRKRAAWSYAEGNWYATNGGKLCMRALWTSKVAKGSLARSGAITCFLHREKHGVVYQKPFIGGKWYVFRHNPARRDDEARKLVKGNRVSKEVSHLEANSR</sequence>
<dbReference type="Pfam" id="PF06191">
    <property type="entry name" value="DUF995"/>
    <property type="match status" value="1"/>
</dbReference>
<feature type="signal peptide" evidence="1">
    <location>
        <begin position="1"/>
        <end position="24"/>
    </location>
</feature>
<proteinExistence type="predicted"/>
<evidence type="ECO:0000256" key="1">
    <source>
        <dbReference type="SAM" id="SignalP"/>
    </source>
</evidence>